<gene>
    <name evidence="3" type="ORF">D6Z83_01475</name>
    <name evidence="4" type="ORF">EBE87_18415</name>
</gene>
<evidence type="ECO:0000256" key="1">
    <source>
        <dbReference type="ARBA" id="ARBA00006987"/>
    </source>
</evidence>
<dbReference type="AlphaFoldDB" id="A0A3A9JH88"/>
<proteinExistence type="inferred from homology"/>
<dbReference type="SUPFAM" id="SSF53850">
    <property type="entry name" value="Periplasmic binding protein-like II"/>
    <property type="match status" value="1"/>
</dbReference>
<evidence type="ECO:0000256" key="2">
    <source>
        <dbReference type="SAM" id="SignalP"/>
    </source>
</evidence>
<evidence type="ECO:0000313" key="4">
    <source>
        <dbReference type="EMBL" id="RMI19844.1"/>
    </source>
</evidence>
<evidence type="ECO:0000313" key="5">
    <source>
        <dbReference type="Proteomes" id="UP000274097"/>
    </source>
</evidence>
<reference evidence="3 6" key="1">
    <citation type="submission" date="2018-09" db="EMBL/GenBank/DDBJ databases">
        <title>Roseomonas sp. nov., isolated from feces of Tibetan antelopes in the Qinghai-Tibet plateau, China.</title>
        <authorList>
            <person name="Tian Z."/>
        </authorList>
    </citation>
    <scope>NUCLEOTIDE SEQUENCE [LARGE SCALE GENOMIC DNA]</scope>
    <source>
        <strain evidence="4 5">Z23</strain>
        <strain evidence="3 6">Z24</strain>
    </source>
</reference>
<dbReference type="PANTHER" id="PTHR42928:SF5">
    <property type="entry name" value="BLR1237 PROTEIN"/>
    <property type="match status" value="1"/>
</dbReference>
<dbReference type="InterPro" id="IPR005064">
    <property type="entry name" value="BUG"/>
</dbReference>
<feature type="signal peptide" evidence="2">
    <location>
        <begin position="1"/>
        <end position="23"/>
    </location>
</feature>
<dbReference type="Pfam" id="PF03401">
    <property type="entry name" value="TctC"/>
    <property type="match status" value="1"/>
</dbReference>
<dbReference type="PANTHER" id="PTHR42928">
    <property type="entry name" value="TRICARBOXYLATE-BINDING PROTEIN"/>
    <property type="match status" value="1"/>
</dbReference>
<dbReference type="InParanoid" id="A0A3A9JH88"/>
<dbReference type="Gene3D" id="3.40.190.10">
    <property type="entry name" value="Periplasmic binding protein-like II"/>
    <property type="match status" value="1"/>
</dbReference>
<keyword evidence="2" id="KW-0732">Signal</keyword>
<keyword evidence="5" id="KW-1185">Reference proteome</keyword>
<feature type="chain" id="PRO_5017352138" evidence="2">
    <location>
        <begin position="24"/>
        <end position="317"/>
    </location>
</feature>
<dbReference type="Proteomes" id="UP000278036">
    <property type="component" value="Unassembled WGS sequence"/>
</dbReference>
<dbReference type="EMBL" id="RFLX01000015">
    <property type="protein sequence ID" value="RMI19844.1"/>
    <property type="molecule type" value="Genomic_DNA"/>
</dbReference>
<protein>
    <submittedName>
        <fullName evidence="3">Tripartite tricarboxylate transporter substrate binding protein</fullName>
    </submittedName>
</protein>
<comment type="similarity">
    <text evidence="1">Belongs to the UPF0065 (bug) family.</text>
</comment>
<name>A0A3A9JH88_9PROT</name>
<dbReference type="EMBL" id="RAQU01000007">
    <property type="protein sequence ID" value="RKK05932.1"/>
    <property type="molecule type" value="Genomic_DNA"/>
</dbReference>
<sequence length="317" mass="33379">MPVMKRRQLILGTTTLLAAPALAQPRWPDREVSVLVPFGAGGSTDVSVRAVCAEAEKILGVPMQIVNRTGGQGTSAPTQVAQARPDGHTIGSAAMSGLAIAPHMFEVSYNLDSFSYLSGTARFLYGIAVRAESPYGSVQDLINAAKARRITFSATGPPNNLGLFELNRKAGTRFGFVPFQSGAEAVTAAIGGHVDATSQTPPEMIPAIQSGRLRLLASASPTRWKEFPDVPTLREAGYDVMIESLLGFVAPKGVPAERLAVLGDAIQRAAATPAVEEALGRFGMVPAILSATEFEGAIRSGFTSYGDQLREAGLARR</sequence>
<dbReference type="Gene3D" id="3.40.190.150">
    <property type="entry name" value="Bordetella uptake gene, domain 1"/>
    <property type="match status" value="1"/>
</dbReference>
<evidence type="ECO:0000313" key="6">
    <source>
        <dbReference type="Proteomes" id="UP000278036"/>
    </source>
</evidence>
<evidence type="ECO:0000313" key="3">
    <source>
        <dbReference type="EMBL" id="RKK05932.1"/>
    </source>
</evidence>
<organism evidence="3 6">
    <name type="scientific">Teichococcus wenyumeiae</name>
    <dbReference type="NCBI Taxonomy" id="2478470"/>
    <lineage>
        <taxon>Bacteria</taxon>
        <taxon>Pseudomonadati</taxon>
        <taxon>Pseudomonadota</taxon>
        <taxon>Alphaproteobacteria</taxon>
        <taxon>Acetobacterales</taxon>
        <taxon>Roseomonadaceae</taxon>
        <taxon>Roseomonas</taxon>
    </lineage>
</organism>
<dbReference type="InterPro" id="IPR042100">
    <property type="entry name" value="Bug_dom1"/>
</dbReference>
<comment type="caution">
    <text evidence="3">The sequence shown here is derived from an EMBL/GenBank/DDBJ whole genome shotgun (WGS) entry which is preliminary data.</text>
</comment>
<dbReference type="CDD" id="cd07012">
    <property type="entry name" value="PBP2_Bug_TTT"/>
    <property type="match status" value="1"/>
</dbReference>
<dbReference type="Proteomes" id="UP000274097">
    <property type="component" value="Unassembled WGS sequence"/>
</dbReference>
<accession>A0A3A9JH88</accession>
<dbReference type="PIRSF" id="PIRSF017082">
    <property type="entry name" value="YflP"/>
    <property type="match status" value="1"/>
</dbReference>